<evidence type="ECO:0000259" key="17">
    <source>
        <dbReference type="Pfam" id="PF03443"/>
    </source>
</evidence>
<dbReference type="InterPro" id="IPR005103">
    <property type="entry name" value="AA9_LPMO"/>
</dbReference>
<comment type="cofactor">
    <cofactor evidence="1">
        <name>Cu(2+)</name>
        <dbReference type="ChEBI" id="CHEBI:29036"/>
    </cofactor>
</comment>
<dbReference type="GO" id="GO:0004497">
    <property type="term" value="F:monooxygenase activity"/>
    <property type="evidence" value="ECO:0007669"/>
    <property type="project" value="UniProtKB-KW"/>
</dbReference>
<keyword evidence="12" id="KW-0624">Polysaccharide degradation</keyword>
<dbReference type="PANTHER" id="PTHR33353">
    <property type="entry name" value="PUTATIVE (AFU_ORTHOLOGUE AFUA_1G12560)-RELATED"/>
    <property type="match status" value="1"/>
</dbReference>
<sequence>MAALLRVPKFLALLVSIACTCVPVSLALTRMTGISVNGGPFITNSTRLPPNTSPVTDVTSPNIACNVGGTTPAPAVTVIAAGSNVTALWNPDTHVGPNIVYVAKVTGNILTTTNLQGLRWIKISQQGIVDPTKGPTPGGWSAPLPNGEYSFLIPTQLASGQYFLRIESIGFHAASSFGGVQFFLSCVQINVTGGGGGYPVGTGILLPGGYTGTDPGIVFNPYTTPYPTSYPFPGGPTWPDGKRMFSSLY</sequence>
<protein>
    <recommendedName>
        <fullName evidence="15">lytic cellulose monooxygenase (C4-dehydrogenating)</fullName>
        <ecNumber evidence="15">1.14.99.56</ecNumber>
    </recommendedName>
</protein>
<dbReference type="CDD" id="cd21175">
    <property type="entry name" value="LPMO_AA9"/>
    <property type="match status" value="1"/>
</dbReference>
<comment type="subcellular location">
    <subcellularLocation>
        <location evidence="2">Secreted</location>
    </subcellularLocation>
</comment>
<evidence type="ECO:0000256" key="12">
    <source>
        <dbReference type="ARBA" id="ARBA00023326"/>
    </source>
</evidence>
<evidence type="ECO:0000256" key="4">
    <source>
        <dbReference type="ARBA" id="ARBA00022723"/>
    </source>
</evidence>
<comment type="catalytic activity">
    <reaction evidence="14">
        <text>[(1-&gt;4)-beta-D-glucosyl]n+m + reduced acceptor + O2 = 4-dehydro-beta-D-glucosyl-[(1-&gt;4)-beta-D-glucosyl]n-1 + [(1-&gt;4)-beta-D-glucosyl]m + acceptor + H2O.</text>
        <dbReference type="EC" id="1.14.99.56"/>
    </reaction>
</comment>
<dbReference type="Proteomes" id="UP000076798">
    <property type="component" value="Unassembled WGS sequence"/>
</dbReference>
<evidence type="ECO:0000256" key="6">
    <source>
        <dbReference type="ARBA" id="ARBA00023001"/>
    </source>
</evidence>
<keyword evidence="10" id="KW-1015">Disulfide bond</keyword>
<dbReference type="AlphaFoldDB" id="A0A166BUP1"/>
<comment type="similarity">
    <text evidence="13">Belongs to the polysaccharide monooxygenase AA9 family.</text>
</comment>
<dbReference type="Pfam" id="PF03443">
    <property type="entry name" value="AA9"/>
    <property type="match status" value="1"/>
</dbReference>
<dbReference type="OrthoDB" id="5985073at2759"/>
<keyword evidence="7" id="KW-0560">Oxidoreductase</keyword>
<feature type="chain" id="PRO_5007871381" description="lytic cellulose monooxygenase (C4-dehydrogenating)" evidence="16">
    <location>
        <begin position="28"/>
        <end position="249"/>
    </location>
</feature>
<evidence type="ECO:0000256" key="11">
    <source>
        <dbReference type="ARBA" id="ARBA00023277"/>
    </source>
</evidence>
<dbReference type="PANTHER" id="PTHR33353:SF10">
    <property type="entry name" value="ENDO-BETA-1,4-GLUCANASE D"/>
    <property type="match status" value="1"/>
</dbReference>
<keyword evidence="3" id="KW-0964">Secreted</keyword>
<accession>A0A166BUP1</accession>
<reference evidence="18 19" key="1">
    <citation type="journal article" date="2016" name="Mol. Biol. Evol.">
        <title>Comparative Genomics of Early-Diverging Mushroom-Forming Fungi Provides Insights into the Origins of Lignocellulose Decay Capabilities.</title>
        <authorList>
            <person name="Nagy L.G."/>
            <person name="Riley R."/>
            <person name="Tritt A."/>
            <person name="Adam C."/>
            <person name="Daum C."/>
            <person name="Floudas D."/>
            <person name="Sun H."/>
            <person name="Yadav J.S."/>
            <person name="Pangilinan J."/>
            <person name="Larsson K.H."/>
            <person name="Matsuura K."/>
            <person name="Barry K."/>
            <person name="Labutti K."/>
            <person name="Kuo R."/>
            <person name="Ohm R.A."/>
            <person name="Bhattacharya S.S."/>
            <person name="Shirouzu T."/>
            <person name="Yoshinaga Y."/>
            <person name="Martin F.M."/>
            <person name="Grigoriev I.V."/>
            <person name="Hibbett D.S."/>
        </authorList>
    </citation>
    <scope>NUCLEOTIDE SEQUENCE [LARGE SCALE GENOMIC DNA]</scope>
    <source>
        <strain evidence="18 19">HHB10207 ss-3</strain>
    </source>
</reference>
<dbReference type="EC" id="1.14.99.56" evidence="15"/>
<evidence type="ECO:0000256" key="9">
    <source>
        <dbReference type="ARBA" id="ARBA00023033"/>
    </source>
</evidence>
<evidence type="ECO:0000256" key="3">
    <source>
        <dbReference type="ARBA" id="ARBA00022525"/>
    </source>
</evidence>
<evidence type="ECO:0000256" key="10">
    <source>
        <dbReference type="ARBA" id="ARBA00023157"/>
    </source>
</evidence>
<evidence type="ECO:0000313" key="19">
    <source>
        <dbReference type="Proteomes" id="UP000076798"/>
    </source>
</evidence>
<evidence type="ECO:0000256" key="5">
    <source>
        <dbReference type="ARBA" id="ARBA00022729"/>
    </source>
</evidence>
<organism evidence="18 19">
    <name type="scientific">Sistotremastrum suecicum HHB10207 ss-3</name>
    <dbReference type="NCBI Taxonomy" id="1314776"/>
    <lineage>
        <taxon>Eukaryota</taxon>
        <taxon>Fungi</taxon>
        <taxon>Dikarya</taxon>
        <taxon>Basidiomycota</taxon>
        <taxon>Agaricomycotina</taxon>
        <taxon>Agaricomycetes</taxon>
        <taxon>Sistotremastrales</taxon>
        <taxon>Sistotremastraceae</taxon>
        <taxon>Sistotremastrum</taxon>
    </lineage>
</organism>
<evidence type="ECO:0000256" key="2">
    <source>
        <dbReference type="ARBA" id="ARBA00004613"/>
    </source>
</evidence>
<proteinExistence type="inferred from homology"/>
<evidence type="ECO:0000313" key="18">
    <source>
        <dbReference type="EMBL" id="KZT36765.1"/>
    </source>
</evidence>
<evidence type="ECO:0000256" key="14">
    <source>
        <dbReference type="ARBA" id="ARBA00045077"/>
    </source>
</evidence>
<feature type="signal peptide" evidence="16">
    <location>
        <begin position="1"/>
        <end position="27"/>
    </location>
</feature>
<keyword evidence="9" id="KW-0503">Monooxygenase</keyword>
<dbReference type="STRING" id="1314776.A0A166BUP1"/>
<evidence type="ECO:0000256" key="8">
    <source>
        <dbReference type="ARBA" id="ARBA00023008"/>
    </source>
</evidence>
<name>A0A166BUP1_9AGAM</name>
<keyword evidence="6" id="KW-0136">Cellulose degradation</keyword>
<evidence type="ECO:0000256" key="7">
    <source>
        <dbReference type="ARBA" id="ARBA00023002"/>
    </source>
</evidence>
<keyword evidence="4" id="KW-0479">Metal-binding</keyword>
<keyword evidence="8" id="KW-0186">Copper</keyword>
<evidence type="ECO:0000256" key="16">
    <source>
        <dbReference type="SAM" id="SignalP"/>
    </source>
</evidence>
<evidence type="ECO:0000256" key="13">
    <source>
        <dbReference type="ARBA" id="ARBA00044502"/>
    </source>
</evidence>
<dbReference type="InterPro" id="IPR049892">
    <property type="entry name" value="AA9"/>
</dbReference>
<keyword evidence="19" id="KW-1185">Reference proteome</keyword>
<dbReference type="GO" id="GO:0046872">
    <property type="term" value="F:metal ion binding"/>
    <property type="evidence" value="ECO:0007669"/>
    <property type="project" value="UniProtKB-KW"/>
</dbReference>
<dbReference type="GO" id="GO:0030245">
    <property type="term" value="P:cellulose catabolic process"/>
    <property type="evidence" value="ECO:0007669"/>
    <property type="project" value="UniProtKB-KW"/>
</dbReference>
<keyword evidence="11" id="KW-0119">Carbohydrate metabolism</keyword>
<dbReference type="Gene3D" id="2.70.50.70">
    <property type="match status" value="1"/>
</dbReference>
<dbReference type="EMBL" id="KV428099">
    <property type="protein sequence ID" value="KZT36765.1"/>
    <property type="molecule type" value="Genomic_DNA"/>
</dbReference>
<evidence type="ECO:0000256" key="15">
    <source>
        <dbReference type="ARBA" id="ARBA00047174"/>
    </source>
</evidence>
<keyword evidence="5 16" id="KW-0732">Signal</keyword>
<dbReference type="GO" id="GO:0005576">
    <property type="term" value="C:extracellular region"/>
    <property type="evidence" value="ECO:0007669"/>
    <property type="project" value="UniProtKB-SubCell"/>
</dbReference>
<feature type="domain" description="Auxiliary Activity family 9 catalytic" evidence="17">
    <location>
        <begin position="48"/>
        <end position="230"/>
    </location>
</feature>
<gene>
    <name evidence="18" type="ORF">SISSUDRAFT_922732</name>
</gene>
<evidence type="ECO:0000256" key="1">
    <source>
        <dbReference type="ARBA" id="ARBA00001973"/>
    </source>
</evidence>